<comment type="catalytic activity">
    <reaction evidence="2">
        <text>4-amino-2-methyl-5-(phosphooxymethyl)pyrimidine + ATP = 4-amino-2-methyl-5-(diphosphooxymethyl)pyrimidine + ADP</text>
        <dbReference type="Rhea" id="RHEA:19893"/>
        <dbReference type="ChEBI" id="CHEBI:30616"/>
        <dbReference type="ChEBI" id="CHEBI:57841"/>
        <dbReference type="ChEBI" id="CHEBI:58354"/>
        <dbReference type="ChEBI" id="CHEBI:456216"/>
        <dbReference type="EC" id="2.7.4.7"/>
    </reaction>
</comment>
<dbReference type="InterPro" id="IPR013749">
    <property type="entry name" value="PM/HMP-P_kinase-1"/>
</dbReference>
<comment type="catalytic activity">
    <reaction evidence="1">
        <text>4-amino-5-hydroxymethyl-2-methylpyrimidine + ATP = 4-amino-2-methyl-5-(phosphooxymethyl)pyrimidine + ADP + H(+)</text>
        <dbReference type="Rhea" id="RHEA:23096"/>
        <dbReference type="ChEBI" id="CHEBI:15378"/>
        <dbReference type="ChEBI" id="CHEBI:16892"/>
        <dbReference type="ChEBI" id="CHEBI:30616"/>
        <dbReference type="ChEBI" id="CHEBI:58354"/>
        <dbReference type="ChEBI" id="CHEBI:456216"/>
        <dbReference type="EC" id="2.7.1.49"/>
    </reaction>
</comment>
<evidence type="ECO:0000256" key="8">
    <source>
        <dbReference type="ARBA" id="ARBA00022679"/>
    </source>
</evidence>
<dbReference type="InterPro" id="IPR029056">
    <property type="entry name" value="Ribokinase-like"/>
</dbReference>
<evidence type="ECO:0000256" key="1">
    <source>
        <dbReference type="ARBA" id="ARBA00000151"/>
    </source>
</evidence>
<keyword evidence="9" id="KW-0547">Nucleotide-binding</keyword>
<reference evidence="18" key="1">
    <citation type="submission" date="2016-07" db="EMBL/GenBank/DDBJ databases">
        <authorList>
            <person name="Florea S."/>
            <person name="Webb J.S."/>
            <person name="Jaromczyk J."/>
            <person name="Schardl C.L."/>
        </authorList>
    </citation>
    <scope>NUCLEOTIDE SEQUENCE [LARGE SCALE GENOMIC DNA]</scope>
    <source>
        <strain evidence="18">CY1</strain>
    </source>
</reference>
<keyword evidence="12" id="KW-0784">Thiamine biosynthesis</keyword>
<evidence type="ECO:0000256" key="5">
    <source>
        <dbReference type="ARBA" id="ARBA00012135"/>
    </source>
</evidence>
<evidence type="ECO:0000256" key="7">
    <source>
        <dbReference type="ARBA" id="ARBA00019161"/>
    </source>
</evidence>
<evidence type="ECO:0000256" key="13">
    <source>
        <dbReference type="ARBA" id="ARBA00037917"/>
    </source>
</evidence>
<evidence type="ECO:0000256" key="11">
    <source>
        <dbReference type="ARBA" id="ARBA00022840"/>
    </source>
</evidence>
<evidence type="ECO:0000259" key="16">
    <source>
        <dbReference type="Pfam" id="PF08543"/>
    </source>
</evidence>
<dbReference type="GO" id="GO:0005829">
    <property type="term" value="C:cytosol"/>
    <property type="evidence" value="ECO:0007669"/>
    <property type="project" value="TreeGrafter"/>
</dbReference>
<evidence type="ECO:0000256" key="3">
    <source>
        <dbReference type="ARBA" id="ARBA00004769"/>
    </source>
</evidence>
<gene>
    <name evidence="17" type="ORF">BC351_20140</name>
</gene>
<dbReference type="STRING" id="1469647.BC351_20140"/>
<dbReference type="GO" id="GO:0005524">
    <property type="term" value="F:ATP binding"/>
    <property type="evidence" value="ECO:0007669"/>
    <property type="project" value="UniProtKB-KW"/>
</dbReference>
<keyword evidence="11" id="KW-0067">ATP-binding</keyword>
<dbReference type="EC" id="2.7.1.49" evidence="5"/>
<dbReference type="PANTHER" id="PTHR20858">
    <property type="entry name" value="PHOSPHOMETHYLPYRIMIDINE KINASE"/>
    <property type="match status" value="1"/>
</dbReference>
<accession>A0A1V4HPI4</accession>
<evidence type="ECO:0000256" key="9">
    <source>
        <dbReference type="ARBA" id="ARBA00022741"/>
    </source>
</evidence>
<organism evidence="17 18">
    <name type="scientific">Paenibacillus ferrarius</name>
    <dbReference type="NCBI Taxonomy" id="1469647"/>
    <lineage>
        <taxon>Bacteria</taxon>
        <taxon>Bacillati</taxon>
        <taxon>Bacillota</taxon>
        <taxon>Bacilli</taxon>
        <taxon>Bacillales</taxon>
        <taxon>Paenibacillaceae</taxon>
        <taxon>Paenibacillus</taxon>
    </lineage>
</organism>
<dbReference type="PANTHER" id="PTHR20858:SF17">
    <property type="entry name" value="HYDROXYMETHYLPYRIMIDINE_PHOSPHOMETHYLPYRIMIDINE KINASE THI20-RELATED"/>
    <property type="match status" value="1"/>
</dbReference>
<sequence length="298" mass="31588">MEAERGSGMSIYKALTIAGSDSGGGAGIQADLKTFQELGVYGMSVITAVTAQNTLGVQGVYPMSAEAIEQQLASIGEDLSPDALKTGMLFSGDIIRVVAAAVRKYKWERVVVDPVMIAKGGASLLQQEAIDAMIHYLLPLADVITPNIPEAEALSGIAITDNGSRQEAAQRIHGYGCKHVMIKGGHEEDCEQATDLLYDGKSFTEFSTRRLVTRHTHGTGCTFAAAITSGLAHGLTMKAGFQLAKSFIQAAIAEPLHIGSGHGPTNHWAYQQGMRASTSSEQMNAVIINENVALRGVR</sequence>
<dbReference type="CDD" id="cd01169">
    <property type="entry name" value="HMPP_kinase"/>
    <property type="match status" value="1"/>
</dbReference>
<dbReference type="EC" id="2.7.4.7" evidence="6"/>
<dbReference type="Proteomes" id="UP000190626">
    <property type="component" value="Unassembled WGS sequence"/>
</dbReference>
<dbReference type="NCBIfam" id="TIGR00097">
    <property type="entry name" value="HMP-P_kinase"/>
    <property type="match status" value="1"/>
</dbReference>
<protein>
    <recommendedName>
        <fullName evidence="7">Hydroxymethylpyrimidine/phosphomethylpyrimidine kinase</fullName>
        <ecNumber evidence="5">2.7.1.49</ecNumber>
        <ecNumber evidence="6">2.7.4.7</ecNumber>
    </recommendedName>
    <alternativeName>
        <fullName evidence="14">Hydroxymethylpyrimidine kinase</fullName>
    </alternativeName>
    <alternativeName>
        <fullName evidence="15">Hydroxymethylpyrimidine phosphate kinase</fullName>
    </alternativeName>
</protein>
<name>A0A1V4HPI4_9BACL</name>
<dbReference type="InterPro" id="IPR004399">
    <property type="entry name" value="HMP/HMP-P_kinase_dom"/>
</dbReference>
<evidence type="ECO:0000256" key="10">
    <source>
        <dbReference type="ARBA" id="ARBA00022777"/>
    </source>
</evidence>
<dbReference type="GO" id="GO:0008902">
    <property type="term" value="F:hydroxymethylpyrimidine kinase activity"/>
    <property type="evidence" value="ECO:0007669"/>
    <property type="project" value="UniProtKB-EC"/>
</dbReference>
<keyword evidence="18" id="KW-1185">Reference proteome</keyword>
<evidence type="ECO:0000313" key="17">
    <source>
        <dbReference type="EMBL" id="OPH59794.1"/>
    </source>
</evidence>
<evidence type="ECO:0000256" key="4">
    <source>
        <dbReference type="ARBA" id="ARBA00009879"/>
    </source>
</evidence>
<evidence type="ECO:0000313" key="18">
    <source>
        <dbReference type="Proteomes" id="UP000190626"/>
    </source>
</evidence>
<evidence type="ECO:0000256" key="12">
    <source>
        <dbReference type="ARBA" id="ARBA00022977"/>
    </source>
</evidence>
<dbReference type="FunFam" id="3.40.1190.20:FF:000003">
    <property type="entry name" value="Phosphomethylpyrimidine kinase ThiD"/>
    <property type="match status" value="1"/>
</dbReference>
<comment type="pathway">
    <text evidence="3">Cofactor biosynthesis; thiamine diphosphate biosynthesis; 4-amino-2-methyl-5-diphosphomethylpyrimidine from 5-amino-1-(5-phospho-D-ribosyl)imidazole: step 3/3.</text>
</comment>
<dbReference type="AlphaFoldDB" id="A0A1V4HPI4"/>
<dbReference type="Pfam" id="PF08543">
    <property type="entry name" value="Phos_pyr_kin"/>
    <property type="match status" value="1"/>
</dbReference>
<evidence type="ECO:0000256" key="6">
    <source>
        <dbReference type="ARBA" id="ARBA00012963"/>
    </source>
</evidence>
<dbReference type="SUPFAM" id="SSF53613">
    <property type="entry name" value="Ribokinase-like"/>
    <property type="match status" value="1"/>
</dbReference>
<dbReference type="GO" id="GO:0009228">
    <property type="term" value="P:thiamine biosynthetic process"/>
    <property type="evidence" value="ECO:0007669"/>
    <property type="project" value="UniProtKB-KW"/>
</dbReference>
<comment type="pathway">
    <text evidence="13">Cofactor biosynthesis; thiamine diphosphate biosynthesis; 4-amino-2-methyl-5-diphosphomethylpyrimidine from 5-amino-1-(5-phospho-D-ribosyl)imidazole: step 2/3.</text>
</comment>
<comment type="similarity">
    <text evidence="4">Belongs to the ThiD family.</text>
</comment>
<dbReference type="EMBL" id="MBTG01000006">
    <property type="protein sequence ID" value="OPH59794.1"/>
    <property type="molecule type" value="Genomic_DNA"/>
</dbReference>
<keyword evidence="10 17" id="KW-0418">Kinase</keyword>
<proteinExistence type="inferred from homology"/>
<dbReference type="Gene3D" id="3.40.1190.20">
    <property type="match status" value="1"/>
</dbReference>
<keyword evidence="8" id="KW-0808">Transferase</keyword>
<evidence type="ECO:0000256" key="14">
    <source>
        <dbReference type="ARBA" id="ARBA00042102"/>
    </source>
</evidence>
<dbReference type="GO" id="GO:0008972">
    <property type="term" value="F:phosphomethylpyrimidine kinase activity"/>
    <property type="evidence" value="ECO:0007669"/>
    <property type="project" value="UniProtKB-EC"/>
</dbReference>
<evidence type="ECO:0000256" key="15">
    <source>
        <dbReference type="ARBA" id="ARBA00043176"/>
    </source>
</evidence>
<comment type="caution">
    <text evidence="17">The sequence shown here is derived from an EMBL/GenBank/DDBJ whole genome shotgun (WGS) entry which is preliminary data.</text>
</comment>
<evidence type="ECO:0000256" key="2">
    <source>
        <dbReference type="ARBA" id="ARBA00000565"/>
    </source>
</evidence>
<feature type="domain" description="Pyridoxamine kinase/Phosphomethylpyrimidine kinase" evidence="16">
    <location>
        <begin position="21"/>
        <end position="266"/>
    </location>
</feature>